<evidence type="ECO:0000313" key="1">
    <source>
        <dbReference type="EMBL" id="NEX23062.1"/>
    </source>
</evidence>
<dbReference type="NCBIfam" id="TIGR02563">
    <property type="entry name" value="cas_Csy4"/>
    <property type="match status" value="1"/>
</dbReference>
<evidence type="ECO:0000313" key="2">
    <source>
        <dbReference type="Proteomes" id="UP000471640"/>
    </source>
</evidence>
<dbReference type="AlphaFoldDB" id="A0A6P1E3I7"/>
<sequence>MRDYIDIHLRPDPEFPAYQLMAALYAKLHRVLAQVQSNTIGVSFPGYRESPPTLGNRLRLLGPEADLSRLMEHPWLKGMRDHTEVARIAQVPVNAEHRSLRRVQAKSSPERLRRRQMRRHGLTEQQARERVPDLAAEMLQLPFVTLASVSTGQSFRLFLRLGPPTAAQAGPFNTYGLSCTATTPWF</sequence>
<dbReference type="Proteomes" id="UP000471640">
    <property type="component" value="Unassembled WGS sequence"/>
</dbReference>
<dbReference type="InterPro" id="IPR013396">
    <property type="entry name" value="CRISPR-assoc_prot_Csy4"/>
</dbReference>
<accession>A0A6P1E3I7</accession>
<name>A0A6P1E3I7_9GAMM</name>
<dbReference type="GO" id="GO:0004519">
    <property type="term" value="F:endonuclease activity"/>
    <property type="evidence" value="ECO:0007669"/>
    <property type="project" value="InterPro"/>
</dbReference>
<keyword evidence="2" id="KW-1185">Reference proteome</keyword>
<comment type="caution">
    <text evidence="1">The sequence shown here is derived from an EMBL/GenBank/DDBJ whole genome shotgun (WGS) entry which is preliminary data.</text>
</comment>
<proteinExistence type="predicted"/>
<dbReference type="Pfam" id="PF09618">
    <property type="entry name" value="Cas_Csy4"/>
    <property type="match status" value="1"/>
</dbReference>
<dbReference type="RefSeq" id="WP_164656335.1">
    <property type="nucleotide sequence ID" value="NZ_JAAIJR010000153.1"/>
</dbReference>
<dbReference type="Gene3D" id="3.30.70.2540">
    <property type="entry name" value="CRISPR-associated endoribonuclease Cas6/Csy4"/>
    <property type="match status" value="1"/>
</dbReference>
<reference evidence="2" key="1">
    <citation type="journal article" date="2020" name="Microbiol. Resour. Announc.">
        <title>Draft Genome Sequences of Thiorhodococcus mannitoliphagus and Thiorhodococcus minor, Purple Sulfur Photosynthetic Bacteria in the Gammaproteobacterial Family Chromatiaceae.</title>
        <authorList>
            <person name="Aviles F.A."/>
            <person name="Meyer T.E."/>
            <person name="Kyndt J.A."/>
        </authorList>
    </citation>
    <scope>NUCLEOTIDE SEQUENCE [LARGE SCALE GENOMIC DNA]</scope>
    <source>
        <strain evidence="2">DSM 18266</strain>
    </source>
</reference>
<protein>
    <submittedName>
        <fullName evidence="1">Type I-F CRISPR-associated endoribonuclease Cas6/Csy4</fullName>
    </submittedName>
</protein>
<reference evidence="1 2" key="2">
    <citation type="submission" date="2020-02" db="EMBL/GenBank/DDBJ databases">
        <title>Genome sequences of Thiorhodococcus mannitoliphagus and Thiorhodococcus minor, purple sulfur photosynthetic bacteria in the gammaproteobacterial family, Chromatiaceae.</title>
        <authorList>
            <person name="Aviles F.A."/>
            <person name="Meyer T.E."/>
            <person name="Kyndt J.A."/>
        </authorList>
    </citation>
    <scope>NUCLEOTIDE SEQUENCE [LARGE SCALE GENOMIC DNA]</scope>
    <source>
        <strain evidence="1 2">DSM 18266</strain>
    </source>
</reference>
<dbReference type="InterPro" id="IPR042564">
    <property type="entry name" value="CRISPR-Cas6/Csy4_sf"/>
</dbReference>
<gene>
    <name evidence="1" type="primary">cas6f</name>
    <name evidence="1" type="ORF">G3480_22650</name>
</gene>
<organism evidence="1 2">
    <name type="scientific">Thiorhodococcus mannitoliphagus</name>
    <dbReference type="NCBI Taxonomy" id="329406"/>
    <lineage>
        <taxon>Bacteria</taxon>
        <taxon>Pseudomonadati</taxon>
        <taxon>Pseudomonadota</taxon>
        <taxon>Gammaproteobacteria</taxon>
        <taxon>Chromatiales</taxon>
        <taxon>Chromatiaceae</taxon>
        <taxon>Thiorhodococcus</taxon>
    </lineage>
</organism>
<dbReference type="CDD" id="cd09739">
    <property type="entry name" value="Cas6_I-F"/>
    <property type="match status" value="1"/>
</dbReference>
<dbReference type="EMBL" id="JAAIJR010000153">
    <property type="protein sequence ID" value="NEX23062.1"/>
    <property type="molecule type" value="Genomic_DNA"/>
</dbReference>
<dbReference type="GO" id="GO:0043571">
    <property type="term" value="P:maintenance of CRISPR repeat elements"/>
    <property type="evidence" value="ECO:0007669"/>
    <property type="project" value="InterPro"/>
</dbReference>